<dbReference type="RefSeq" id="WP_156192086.1">
    <property type="nucleotide sequence ID" value="NZ_CP046452.1"/>
</dbReference>
<sequence>MSLSEQELRALREIEQSLLADDPKFGASVASATSESRVVFSLQAIALFVLGLVLLIGGIALSQTSMWFVALSVFGFLVMLGSGIWMLRSGDSSHVARVDRGPKRNSLGTNGGFAGRMDERFRSRFEDGQF</sequence>
<protein>
    <recommendedName>
        <fullName evidence="4">DUF3040 domain-containing protein</fullName>
    </recommendedName>
</protein>
<dbReference type="InterPro" id="IPR021401">
    <property type="entry name" value="DUF3040"/>
</dbReference>
<reference evidence="3" key="1">
    <citation type="submission" date="2019-11" db="EMBL/GenBank/DDBJ databases">
        <title>Complete genome sequence of Corynebacterium kalinowskii 1959, a novel Corynebacterium species isolated from soil of a small paddock in Vilsendorf, Germany.</title>
        <authorList>
            <person name="Schaffert L."/>
            <person name="Ruwe M."/>
            <person name="Milse J."/>
            <person name="Hanuschka K."/>
            <person name="Ortseifen V."/>
            <person name="Droste J."/>
            <person name="Brandt D."/>
            <person name="Schlueter L."/>
            <person name="Kutter Y."/>
            <person name="Vinke S."/>
            <person name="Viehoefer P."/>
            <person name="Jacob L."/>
            <person name="Luebke N.-C."/>
            <person name="Schulte-Berndt E."/>
            <person name="Hain C."/>
            <person name="Linder M."/>
            <person name="Schmidt P."/>
            <person name="Wollenschlaeger L."/>
            <person name="Luttermann T."/>
            <person name="Thieme E."/>
            <person name="Hassa J."/>
            <person name="Haak M."/>
            <person name="Wittchen M."/>
            <person name="Mentz A."/>
            <person name="Persicke M."/>
            <person name="Busche T."/>
            <person name="Ruckert C."/>
        </authorList>
    </citation>
    <scope>NUCLEOTIDE SEQUENCE [LARGE SCALE GENOMIC DNA]</scope>
    <source>
        <strain evidence="3">1959</strain>
    </source>
</reference>
<dbReference type="AlphaFoldDB" id="A0A6B8VWQ7"/>
<accession>A0A6B8VWQ7</accession>
<dbReference type="Pfam" id="PF11239">
    <property type="entry name" value="DUF3040"/>
    <property type="match status" value="1"/>
</dbReference>
<keyword evidence="1" id="KW-0472">Membrane</keyword>
<name>A0A6B8VWQ7_9CORY</name>
<keyword evidence="1" id="KW-1133">Transmembrane helix</keyword>
<keyword evidence="3" id="KW-1185">Reference proteome</keyword>
<feature type="transmembrane region" description="Helical" evidence="1">
    <location>
        <begin position="67"/>
        <end position="87"/>
    </location>
</feature>
<dbReference type="KEGG" id="ckw:CKALI_04155"/>
<evidence type="ECO:0000256" key="1">
    <source>
        <dbReference type="SAM" id="Phobius"/>
    </source>
</evidence>
<dbReference type="EMBL" id="CP046452">
    <property type="protein sequence ID" value="QGU01710.1"/>
    <property type="molecule type" value="Genomic_DNA"/>
</dbReference>
<evidence type="ECO:0000313" key="3">
    <source>
        <dbReference type="Proteomes" id="UP000427071"/>
    </source>
</evidence>
<evidence type="ECO:0008006" key="4">
    <source>
        <dbReference type="Google" id="ProtNLM"/>
    </source>
</evidence>
<evidence type="ECO:0000313" key="2">
    <source>
        <dbReference type="EMBL" id="QGU01710.1"/>
    </source>
</evidence>
<dbReference type="Proteomes" id="UP000427071">
    <property type="component" value="Chromosome"/>
</dbReference>
<organism evidence="2 3">
    <name type="scientific">Corynebacterium kalinowskii</name>
    <dbReference type="NCBI Taxonomy" id="2675216"/>
    <lineage>
        <taxon>Bacteria</taxon>
        <taxon>Bacillati</taxon>
        <taxon>Actinomycetota</taxon>
        <taxon>Actinomycetes</taxon>
        <taxon>Mycobacteriales</taxon>
        <taxon>Corynebacteriaceae</taxon>
        <taxon>Corynebacterium</taxon>
    </lineage>
</organism>
<keyword evidence="1" id="KW-0812">Transmembrane</keyword>
<proteinExistence type="predicted"/>
<feature type="transmembrane region" description="Helical" evidence="1">
    <location>
        <begin position="38"/>
        <end position="61"/>
    </location>
</feature>
<gene>
    <name evidence="2" type="ORF">CKALI_04155</name>
</gene>